<gene>
    <name evidence="1" type="ORF">ACU52_12415</name>
</gene>
<accession>A0A8E1QW34</accession>
<proteinExistence type="predicted"/>
<evidence type="ECO:0000313" key="1">
    <source>
        <dbReference type="EMBL" id="KOO67630.1"/>
    </source>
</evidence>
<dbReference type="EMBL" id="LFQU01000031">
    <property type="protein sequence ID" value="KOO67630.1"/>
    <property type="molecule type" value="Genomic_DNA"/>
</dbReference>
<dbReference type="InterPro" id="IPR024339">
    <property type="entry name" value="DUF3836"/>
</dbReference>
<keyword evidence="2" id="KW-1185">Reference proteome</keyword>
<dbReference type="OrthoDB" id="1069664at2"/>
<reference evidence="1 2" key="1">
    <citation type="submission" date="2015-06" db="EMBL/GenBank/DDBJ databases">
        <title>Prevotella sp. 109, sp. nov., a novel member of the family Prevotellaceae isolated from human faeces.</title>
        <authorList>
            <person name="Shkoporov A.N."/>
            <person name="Chaplin A.V."/>
            <person name="Kafarskaia L.I."/>
            <person name="Efimov B.A."/>
        </authorList>
    </citation>
    <scope>NUCLEOTIDE SEQUENCE [LARGE SCALE GENOMIC DNA]</scope>
    <source>
        <strain evidence="1 2">109</strain>
    </source>
</reference>
<evidence type="ECO:0008006" key="3">
    <source>
        <dbReference type="Google" id="ProtNLM"/>
    </source>
</evidence>
<protein>
    <recommendedName>
        <fullName evidence="3">DUF3836 domain-containing protein</fullName>
    </recommendedName>
</protein>
<name>A0A8E1QW34_9BACT</name>
<sequence length="163" mass="18707">MELITITAATIMSLFTSIAGTSNSDNRFAYNAEMQDGKVSAIVTYDNSGKYLTAKTRKQYTYDDQDRVIRKEVMKWNSDKQEWENYLCMDYTYNAGNTVLDMKVWKNSDSAYVQSQRMTYSSISGNATGVDCYTWNKSSNMYELNDNYVLLSDYTANLLADMK</sequence>
<comment type="caution">
    <text evidence="1">The sequence shown here is derived from an EMBL/GenBank/DDBJ whole genome shotgun (WGS) entry which is preliminary data.</text>
</comment>
<dbReference type="Pfam" id="PF12930">
    <property type="entry name" value="DUF3836"/>
    <property type="match status" value="1"/>
</dbReference>
<dbReference type="AlphaFoldDB" id="A0A8E1QW34"/>
<evidence type="ECO:0000313" key="2">
    <source>
        <dbReference type="Proteomes" id="UP000036951"/>
    </source>
</evidence>
<dbReference type="Proteomes" id="UP000036951">
    <property type="component" value="Unassembled WGS sequence"/>
</dbReference>
<organism evidence="1 2">
    <name type="scientific">Xylanibacter rarus</name>
    <dbReference type="NCBI Taxonomy" id="1676614"/>
    <lineage>
        <taxon>Bacteria</taxon>
        <taxon>Pseudomonadati</taxon>
        <taxon>Bacteroidota</taxon>
        <taxon>Bacteroidia</taxon>
        <taxon>Bacteroidales</taxon>
        <taxon>Prevotellaceae</taxon>
        <taxon>Xylanibacter</taxon>
    </lineage>
</organism>
<dbReference type="Gene3D" id="2.40.128.720">
    <property type="match status" value="1"/>
</dbReference>